<gene>
    <name evidence="1" type="ORF">J5Y06_06840</name>
</gene>
<dbReference type="Proteomes" id="UP000666240">
    <property type="component" value="Unassembled WGS sequence"/>
</dbReference>
<proteinExistence type="predicted"/>
<reference evidence="1" key="1">
    <citation type="submission" date="2021-03" db="EMBL/GenBank/DDBJ databases">
        <title>Genome sequencing and assembly of Tianweitania sediminis.</title>
        <authorList>
            <person name="Chhetri G."/>
        </authorList>
    </citation>
    <scope>NUCLEOTIDE SEQUENCE</scope>
    <source>
        <strain evidence="1">Z8</strain>
    </source>
</reference>
<organism evidence="1 2">
    <name type="scientific">Tianweitania sediminis</name>
    <dbReference type="NCBI Taxonomy" id="1502156"/>
    <lineage>
        <taxon>Bacteria</taxon>
        <taxon>Pseudomonadati</taxon>
        <taxon>Pseudomonadota</taxon>
        <taxon>Alphaproteobacteria</taxon>
        <taxon>Hyphomicrobiales</taxon>
        <taxon>Phyllobacteriaceae</taxon>
        <taxon>Tianweitania</taxon>
    </lineage>
</organism>
<sequence length="226" mass="24502">MLSAAAFVVSILAAIWLWRQGKRERAAMLSHRAHLLDETAKLFPSAQYSLEPDGFPVVVVPRPEGGELVLGLVADTLVTRRLPQLWLKLTLREGEGIRDFSLGALARPAGSEFYAITHDLPDWLPPPKGDVALLVRGKTISPGSEHIAELGSLFADTQLKEAVVTPGGVRIVRQACEGDRGTHLLLRQARFAIQAVPSETILQALRHAEQLSASMRSQAPTLAEAA</sequence>
<dbReference type="RefSeq" id="WP_209334266.1">
    <property type="nucleotide sequence ID" value="NZ_JAGIYY010000001.1"/>
</dbReference>
<keyword evidence="2" id="KW-1185">Reference proteome</keyword>
<name>A0A8J7UJ07_9HYPH</name>
<dbReference type="AlphaFoldDB" id="A0A8J7UJ07"/>
<protein>
    <submittedName>
        <fullName evidence="1">Uncharacterized protein</fullName>
    </submittedName>
</protein>
<evidence type="ECO:0000313" key="2">
    <source>
        <dbReference type="Proteomes" id="UP000666240"/>
    </source>
</evidence>
<comment type="caution">
    <text evidence="1">The sequence shown here is derived from an EMBL/GenBank/DDBJ whole genome shotgun (WGS) entry which is preliminary data.</text>
</comment>
<evidence type="ECO:0000313" key="1">
    <source>
        <dbReference type="EMBL" id="MBP0438360.1"/>
    </source>
</evidence>
<dbReference type="EMBL" id="JAGIYY010000001">
    <property type="protein sequence ID" value="MBP0438360.1"/>
    <property type="molecule type" value="Genomic_DNA"/>
</dbReference>
<accession>A0A8J7UJ07</accession>